<dbReference type="EMBL" id="LYDR01000127">
    <property type="protein sequence ID" value="ODA29591.1"/>
    <property type="molecule type" value="Genomic_DNA"/>
</dbReference>
<feature type="domain" description="Glycosyltransferase subfamily 4-like N-terminal" evidence="2">
    <location>
        <begin position="15"/>
        <end position="185"/>
    </location>
</feature>
<dbReference type="AlphaFoldDB" id="A0A1C3E8Q0"/>
<proteinExistence type="predicted"/>
<keyword evidence="4" id="KW-1185">Reference proteome</keyword>
<dbReference type="SUPFAM" id="SSF53756">
    <property type="entry name" value="UDP-Glycosyltransferase/glycogen phosphorylase"/>
    <property type="match status" value="1"/>
</dbReference>
<dbReference type="Proteomes" id="UP000094828">
    <property type="component" value="Unassembled WGS sequence"/>
</dbReference>
<dbReference type="Pfam" id="PF00534">
    <property type="entry name" value="Glycos_transf_1"/>
    <property type="match status" value="1"/>
</dbReference>
<name>A0A1C3E8Q0_9PLAN</name>
<dbReference type="Gene3D" id="3.40.50.2000">
    <property type="entry name" value="Glycogen Phosphorylase B"/>
    <property type="match status" value="2"/>
</dbReference>
<evidence type="ECO:0000313" key="4">
    <source>
        <dbReference type="Proteomes" id="UP000094828"/>
    </source>
</evidence>
<dbReference type="CDD" id="cd03801">
    <property type="entry name" value="GT4_PimA-like"/>
    <property type="match status" value="1"/>
</dbReference>
<accession>A0A1C3E8Q0</accession>
<dbReference type="PANTHER" id="PTHR45947:SF3">
    <property type="entry name" value="SULFOQUINOVOSYL TRANSFERASE SQD2"/>
    <property type="match status" value="1"/>
</dbReference>
<reference evidence="3 4" key="1">
    <citation type="submission" date="2016-05" db="EMBL/GenBank/DDBJ databases">
        <title>Genomic and physiological characterization of Planctopirus sp. isolated from fresh water lake.</title>
        <authorList>
            <person name="Subhash Y."/>
            <person name="Ramana C."/>
        </authorList>
    </citation>
    <scope>NUCLEOTIDE SEQUENCE [LARGE SCALE GENOMIC DNA]</scope>
    <source>
        <strain evidence="3 4">JC280</strain>
    </source>
</reference>
<evidence type="ECO:0000259" key="1">
    <source>
        <dbReference type="Pfam" id="PF00534"/>
    </source>
</evidence>
<evidence type="ECO:0000259" key="2">
    <source>
        <dbReference type="Pfam" id="PF13439"/>
    </source>
</evidence>
<dbReference type="InterPro" id="IPR028098">
    <property type="entry name" value="Glyco_trans_4-like_N"/>
</dbReference>
<dbReference type="Pfam" id="PF13439">
    <property type="entry name" value="Glyco_transf_4"/>
    <property type="match status" value="1"/>
</dbReference>
<organism evidence="3 4">
    <name type="scientific">Planctopirus hydrillae</name>
    <dbReference type="NCBI Taxonomy" id="1841610"/>
    <lineage>
        <taxon>Bacteria</taxon>
        <taxon>Pseudomonadati</taxon>
        <taxon>Planctomycetota</taxon>
        <taxon>Planctomycetia</taxon>
        <taxon>Planctomycetales</taxon>
        <taxon>Planctomycetaceae</taxon>
        <taxon>Planctopirus</taxon>
    </lineage>
</organism>
<sequence>MKILTVTHYFAEHGGGIESVAKQITERLAARGHVCVWAATAPSRTQPKPDGPVAALEMNGSNHLEEWTGAPFPVWDSRSLQKLKQGVVEADLIHIHDFWYSGNRKAFSMATELGRPVVITQHVGTVPYRNPLLRWAMAMADRRLAPSTLGLCDQTVFISERTRRHFDGRFSYSREPILIPNGVDLTIFTPAVQTRREELRKKWGFSTDAPVWLFVGRFVEKKGLRLLQRVCQQFAKIQWCFVGQGPLSPEKWHDSEKPPRLKVLPWQKPEGLVELYQLADLLVLPSIGEGFPLVVQEAMASGTPCLITQETASGVTGDLPELSTCDPRAESLKAALKHLDAQSPLDDSRRLQIANHARSLWDWNETVSKYEQLFESLCR</sequence>
<dbReference type="PANTHER" id="PTHR45947">
    <property type="entry name" value="SULFOQUINOVOSYL TRANSFERASE SQD2"/>
    <property type="match status" value="1"/>
</dbReference>
<gene>
    <name evidence="3" type="ORF">A6X21_07890</name>
</gene>
<evidence type="ECO:0000313" key="3">
    <source>
        <dbReference type="EMBL" id="ODA29591.1"/>
    </source>
</evidence>
<comment type="caution">
    <text evidence="3">The sequence shown here is derived from an EMBL/GenBank/DDBJ whole genome shotgun (WGS) entry which is preliminary data.</text>
</comment>
<dbReference type="RefSeq" id="WP_068849412.1">
    <property type="nucleotide sequence ID" value="NZ_LYDR01000127.1"/>
</dbReference>
<dbReference type="InterPro" id="IPR050194">
    <property type="entry name" value="Glycosyltransferase_grp1"/>
</dbReference>
<dbReference type="STRING" id="1841610.A6X21_07890"/>
<dbReference type="OrthoDB" id="9804196at2"/>
<evidence type="ECO:0008006" key="5">
    <source>
        <dbReference type="Google" id="ProtNLM"/>
    </source>
</evidence>
<feature type="domain" description="Glycosyl transferase family 1" evidence="1">
    <location>
        <begin position="196"/>
        <end position="309"/>
    </location>
</feature>
<protein>
    <recommendedName>
        <fullName evidence="5">Glycosyltransferase subfamily 4-like N-terminal domain-containing protein</fullName>
    </recommendedName>
</protein>
<dbReference type="InterPro" id="IPR001296">
    <property type="entry name" value="Glyco_trans_1"/>
</dbReference>
<dbReference type="GO" id="GO:0016757">
    <property type="term" value="F:glycosyltransferase activity"/>
    <property type="evidence" value="ECO:0007669"/>
    <property type="project" value="InterPro"/>
</dbReference>